<dbReference type="GO" id="GO:0009062">
    <property type="term" value="P:fatty acid catabolic process"/>
    <property type="evidence" value="ECO:0007669"/>
    <property type="project" value="TreeGrafter"/>
</dbReference>
<comment type="catalytic activity">
    <reaction evidence="26">
        <text>N-docosanoyl-ethanolamine + H2O = docosanoate + ethanolamine</text>
        <dbReference type="Rhea" id="RHEA:63128"/>
        <dbReference type="ChEBI" id="CHEBI:15377"/>
        <dbReference type="ChEBI" id="CHEBI:23858"/>
        <dbReference type="ChEBI" id="CHEBI:57603"/>
        <dbReference type="ChEBI" id="CHEBI:146186"/>
    </reaction>
    <physiologicalReaction direction="left-to-right" evidence="26">
        <dbReference type="Rhea" id="RHEA:63129"/>
    </physiologicalReaction>
</comment>
<dbReference type="PANTHER" id="PTHR45847">
    <property type="entry name" value="FATTY ACID AMIDE HYDROLASE"/>
    <property type="match status" value="1"/>
</dbReference>
<evidence type="ECO:0000256" key="33">
    <source>
        <dbReference type="ARBA" id="ARBA00052906"/>
    </source>
</evidence>
<feature type="active site" description="Charge relay system" evidence="38">
    <location>
        <position position="150"/>
    </location>
</feature>
<comment type="catalytic activity">
    <reaction evidence="25">
        <text>(9Z,12Z)-octadecadienamide + H2O = (9Z,12Z)-octadecadienoate + NH4(+)</text>
        <dbReference type="Rhea" id="RHEA:63020"/>
        <dbReference type="ChEBI" id="CHEBI:15377"/>
        <dbReference type="ChEBI" id="CHEBI:28938"/>
        <dbReference type="ChEBI" id="CHEBI:30245"/>
        <dbReference type="ChEBI" id="CHEBI:82984"/>
    </reaction>
    <physiologicalReaction direction="left-to-right" evidence="25">
        <dbReference type="Rhea" id="RHEA:63021"/>
    </physiologicalReaction>
</comment>
<evidence type="ECO:0000256" key="32">
    <source>
        <dbReference type="ARBA" id="ARBA00052857"/>
    </source>
</evidence>
<comment type="catalytic activity">
    <reaction evidence="18">
        <text>(11Z)-eicosenamide + H2O = (11Z)-eicosenoate + NH4(+)</text>
        <dbReference type="Rhea" id="RHEA:63120"/>
        <dbReference type="ChEBI" id="CHEBI:15377"/>
        <dbReference type="ChEBI" id="CHEBI:28938"/>
        <dbReference type="ChEBI" id="CHEBI:32426"/>
        <dbReference type="ChEBI" id="CHEBI:146167"/>
    </reaction>
    <physiologicalReaction direction="left-to-right" evidence="18">
        <dbReference type="Rhea" id="RHEA:63121"/>
    </physiologicalReaction>
</comment>
<feature type="binding site" evidence="39">
    <location>
        <position position="199"/>
    </location>
    <ligand>
        <name>substrate</name>
    </ligand>
</feature>
<evidence type="ECO:0000256" key="16">
    <source>
        <dbReference type="ARBA" id="ARBA00050992"/>
    </source>
</evidence>
<evidence type="ECO:0000256" key="12">
    <source>
        <dbReference type="ARBA" id="ARBA00050294"/>
    </source>
</evidence>
<comment type="catalytic activity">
    <reaction evidence="14">
        <text>1-O-methyl-(5Z,8Z,11Z,14Z)-eicosatetraenoate + H2O = methanol + (5Z,8Z,11Z,14Z)-eicosatetraenoate + H(+)</text>
        <dbReference type="Rhea" id="RHEA:63052"/>
        <dbReference type="ChEBI" id="CHEBI:15377"/>
        <dbReference type="ChEBI" id="CHEBI:15378"/>
        <dbReference type="ChEBI" id="CHEBI:17790"/>
        <dbReference type="ChEBI" id="CHEBI:32395"/>
        <dbReference type="ChEBI" id="CHEBI:78033"/>
    </reaction>
    <physiologicalReaction direction="left-to-right" evidence="14">
        <dbReference type="Rhea" id="RHEA:63053"/>
    </physiologicalReaction>
</comment>
<dbReference type="InterPro" id="IPR023631">
    <property type="entry name" value="Amidase_dom"/>
</dbReference>
<evidence type="ECO:0000256" key="23">
    <source>
        <dbReference type="ARBA" id="ARBA00052289"/>
    </source>
</evidence>
<evidence type="ECO:0000256" key="36">
    <source>
        <dbReference type="ARBA" id="ARBA00077157"/>
    </source>
</evidence>
<dbReference type="AlphaFoldDB" id="A0AAD1WK18"/>
<sequence length="588" mass="65337">MQHHEWIQSLLEYEINWKIVTSLGCLLVAIVCGLKWRKKRNFLKKVEKERKRREKNVQLMQEKVTKFKKQNPGVDSRKILNLSLPELIVKLRDGSLSLESVLYSYIEKALELDQDLNCVMDFLTDCEAQLQDLKEQENKGPLYGVPISIKEHIGYKGHPSTCGLAQYIDKLEEEDSVVVKVLKKQGAIVFAKTNVPQSLLCYDTSNPIYGVTVNPHNHAKSPGGSSGGEGALIGGGGSILGLGTDIGGSIRIPSSFCGITALKPTPQRVSLGEIRSCIEGFTAIPVATGPMARDVDSLVLCMKTLLCDEMFKLDPTVPPLPFNDKVYTSPTPLRVGYYETDGFTLPHPGMRRAVLETKKLLEEAGHTLIQFAPPRIDYVKNALFMKILLGDGGEILLEKFNHNSVDPNLSGLISMIRTPTVVKKALYFVLKPLFPRIASSVISAIGASSVKELWTDQALLQEYQAEFIAEWRKLDLDVILCPMLGPAYNNGYAGRLLAAASYTILFNVVQFPAGVVTVSSVTQSDEDEMKHYKGYYNDPWDKLFQQAVAGGVGLPLSVQCAALPYQDELCLRFMKEVETLHREKKNRK</sequence>
<evidence type="ECO:0000256" key="25">
    <source>
        <dbReference type="ARBA" id="ARBA00052426"/>
    </source>
</evidence>
<dbReference type="Proteomes" id="UP001295444">
    <property type="component" value="Chromosome 08"/>
</dbReference>
<feature type="domain" description="Amidase" evidence="40">
    <location>
        <begin position="101"/>
        <end position="571"/>
    </location>
</feature>
<comment type="catalytic activity">
    <reaction evidence="10">
        <text>N-(9Z-octadecenoyl) ethanolamine + H2O = ethanolamine + (9Z)-octadecenoate</text>
        <dbReference type="Rhea" id="RHEA:45060"/>
        <dbReference type="ChEBI" id="CHEBI:15377"/>
        <dbReference type="ChEBI" id="CHEBI:30823"/>
        <dbReference type="ChEBI" id="CHEBI:57603"/>
        <dbReference type="ChEBI" id="CHEBI:71466"/>
    </reaction>
    <physiologicalReaction direction="left-to-right" evidence="10">
        <dbReference type="Rhea" id="RHEA:45061"/>
    </physiologicalReaction>
</comment>
<dbReference type="EMBL" id="OW240919">
    <property type="protein sequence ID" value="CAH2310693.1"/>
    <property type="molecule type" value="Genomic_DNA"/>
</dbReference>
<evidence type="ECO:0000313" key="42">
    <source>
        <dbReference type="Proteomes" id="UP001295444"/>
    </source>
</evidence>
<evidence type="ECO:0000256" key="19">
    <source>
        <dbReference type="ARBA" id="ARBA00051346"/>
    </source>
</evidence>
<organism evidence="41 42">
    <name type="scientific">Pelobates cultripes</name>
    <name type="common">Western spadefoot toad</name>
    <dbReference type="NCBI Taxonomy" id="61616"/>
    <lineage>
        <taxon>Eukaryota</taxon>
        <taxon>Metazoa</taxon>
        <taxon>Chordata</taxon>
        <taxon>Craniata</taxon>
        <taxon>Vertebrata</taxon>
        <taxon>Euteleostomi</taxon>
        <taxon>Amphibia</taxon>
        <taxon>Batrachia</taxon>
        <taxon>Anura</taxon>
        <taxon>Pelobatoidea</taxon>
        <taxon>Pelobatidae</taxon>
        <taxon>Pelobates</taxon>
    </lineage>
</organism>
<comment type="catalytic activity">
    <reaction evidence="28">
        <text>N-(15Z-tetracosenoyl)-taurine + H2O = (15Z)-tetracosenoate + taurine</text>
        <dbReference type="Rhea" id="RHEA:63160"/>
        <dbReference type="ChEBI" id="CHEBI:15377"/>
        <dbReference type="ChEBI" id="CHEBI:32392"/>
        <dbReference type="ChEBI" id="CHEBI:146198"/>
        <dbReference type="ChEBI" id="CHEBI:507393"/>
    </reaction>
    <physiologicalReaction direction="left-to-right" evidence="28">
        <dbReference type="Rhea" id="RHEA:63161"/>
    </physiologicalReaction>
</comment>
<evidence type="ECO:0000256" key="5">
    <source>
        <dbReference type="ARBA" id="ARBA00022801"/>
    </source>
</evidence>
<evidence type="ECO:0000256" key="13">
    <source>
        <dbReference type="ARBA" id="ARBA00050403"/>
    </source>
</evidence>
<protein>
    <recommendedName>
        <fullName evidence="34">Fatty-acid amide hydrolase 1</fullName>
        <ecNumber evidence="3">3.5.1.99</ecNumber>
    </recommendedName>
    <alternativeName>
        <fullName evidence="37">Anandamide amidohydrolase 1</fullName>
    </alternativeName>
    <alternativeName>
        <fullName evidence="35">Fatty acid ester hydrolase</fullName>
    </alternativeName>
    <alternativeName>
        <fullName evidence="36">Oleamide hydrolase 1</fullName>
    </alternativeName>
</protein>
<comment type="catalytic activity">
    <reaction evidence="8">
        <text>(9Z)-octadecenoate + glycine = N-(9Z-octadecenoyl)glycine + H2O</text>
        <dbReference type="Rhea" id="RHEA:51316"/>
        <dbReference type="ChEBI" id="CHEBI:15377"/>
        <dbReference type="ChEBI" id="CHEBI:30823"/>
        <dbReference type="ChEBI" id="CHEBI:57305"/>
        <dbReference type="ChEBI" id="CHEBI:133992"/>
    </reaction>
    <physiologicalReaction direction="right-to-left" evidence="8">
        <dbReference type="Rhea" id="RHEA:51318"/>
    </physiologicalReaction>
</comment>
<evidence type="ECO:0000256" key="24">
    <source>
        <dbReference type="ARBA" id="ARBA00052337"/>
    </source>
</evidence>
<evidence type="ECO:0000256" key="38">
    <source>
        <dbReference type="PIRSR" id="PIRSR001221-1"/>
    </source>
</evidence>
<dbReference type="GO" id="GO:0017064">
    <property type="term" value="F:fatty acid amide hydrolase activity"/>
    <property type="evidence" value="ECO:0007669"/>
    <property type="project" value="UniProtKB-EC"/>
</dbReference>
<comment type="catalytic activity">
    <reaction evidence="13">
        <text>(11Z,14Z)-eicosadienamide + H2O = (11Z,14Z)-eicosadienoate + NH4(+)</text>
        <dbReference type="Rhea" id="RHEA:63004"/>
        <dbReference type="ChEBI" id="CHEBI:15377"/>
        <dbReference type="ChEBI" id="CHEBI:28938"/>
        <dbReference type="ChEBI" id="CHEBI:77220"/>
        <dbReference type="ChEBI" id="CHEBI:146165"/>
    </reaction>
    <physiologicalReaction direction="left-to-right" evidence="13">
        <dbReference type="Rhea" id="RHEA:63005"/>
    </physiologicalReaction>
</comment>
<dbReference type="InterPro" id="IPR052096">
    <property type="entry name" value="Endocannabinoid_amidase"/>
</dbReference>
<comment type="catalytic activity">
    <reaction evidence="20">
        <text>N-octadecanoyl ethanolamine + H2O = octadecanoate + ethanolamine</text>
        <dbReference type="Rhea" id="RHEA:63124"/>
        <dbReference type="ChEBI" id="CHEBI:15377"/>
        <dbReference type="ChEBI" id="CHEBI:25629"/>
        <dbReference type="ChEBI" id="CHEBI:57603"/>
        <dbReference type="ChEBI" id="CHEBI:85299"/>
    </reaction>
    <physiologicalReaction direction="left-to-right" evidence="20">
        <dbReference type="Rhea" id="RHEA:63125"/>
    </physiologicalReaction>
</comment>
<name>A0AAD1WK18_PELCU</name>
<evidence type="ECO:0000256" key="26">
    <source>
        <dbReference type="ARBA" id="ARBA00052458"/>
    </source>
</evidence>
<evidence type="ECO:0000256" key="31">
    <source>
        <dbReference type="ARBA" id="ARBA00052818"/>
    </source>
</evidence>
<evidence type="ECO:0000313" key="41">
    <source>
        <dbReference type="EMBL" id="CAH2310693.1"/>
    </source>
</evidence>
<evidence type="ECO:0000256" key="9">
    <source>
        <dbReference type="ARBA" id="ARBA00047476"/>
    </source>
</evidence>
<dbReference type="SUPFAM" id="SSF75304">
    <property type="entry name" value="Amidase signature (AS) enzymes"/>
    <property type="match status" value="1"/>
</dbReference>
<feature type="active site" description="Charge relay system" evidence="38">
    <location>
        <position position="225"/>
    </location>
</feature>
<comment type="catalytic activity">
    <reaction evidence="16">
        <text>N-(15Z-tetracosenoyl)-ethanolamine + H2O = (15Z)-tetracosenoate + ethanolamine</text>
        <dbReference type="Rhea" id="RHEA:63144"/>
        <dbReference type="ChEBI" id="CHEBI:15377"/>
        <dbReference type="ChEBI" id="CHEBI:32392"/>
        <dbReference type="ChEBI" id="CHEBI:57603"/>
        <dbReference type="ChEBI" id="CHEBI:146187"/>
    </reaction>
    <physiologicalReaction direction="left-to-right" evidence="16">
        <dbReference type="Rhea" id="RHEA:63145"/>
    </physiologicalReaction>
</comment>
<evidence type="ECO:0000256" key="7">
    <source>
        <dbReference type="ARBA" id="ARBA00023098"/>
    </source>
</evidence>
<feature type="binding site" evidence="39">
    <location>
        <position position="225"/>
    </location>
    <ligand>
        <name>substrate</name>
    </ligand>
</feature>
<evidence type="ECO:0000256" key="10">
    <source>
        <dbReference type="ARBA" id="ARBA00048052"/>
    </source>
</evidence>
<evidence type="ECO:0000256" key="29">
    <source>
        <dbReference type="ARBA" id="ARBA00052634"/>
    </source>
</evidence>
<dbReference type="PIRSF" id="PIRSF001221">
    <property type="entry name" value="Amidase_fungi"/>
    <property type="match status" value="1"/>
</dbReference>
<comment type="catalytic activity">
    <reaction evidence="31">
        <text>(11Z,14Z,17Z)-eicosatrienamide + H2O = (11Z,14Z,17Z)-eicosatrienoate + NH4(+)</text>
        <dbReference type="Rhea" id="RHEA:63000"/>
        <dbReference type="ChEBI" id="CHEBI:15377"/>
        <dbReference type="ChEBI" id="CHEBI:28938"/>
        <dbReference type="ChEBI" id="CHEBI:77223"/>
        <dbReference type="ChEBI" id="CHEBI:146164"/>
    </reaction>
    <physiologicalReaction direction="left-to-right" evidence="31">
        <dbReference type="Rhea" id="RHEA:63001"/>
    </physiologicalReaction>
</comment>
<comment type="catalytic activity">
    <reaction evidence="21">
        <text>N-tetracosanoyl-taurine + H2O = tetracosanoate + taurine</text>
        <dbReference type="Rhea" id="RHEA:63140"/>
        <dbReference type="ChEBI" id="CHEBI:15377"/>
        <dbReference type="ChEBI" id="CHEBI:31014"/>
        <dbReference type="ChEBI" id="CHEBI:132049"/>
        <dbReference type="ChEBI" id="CHEBI:507393"/>
    </reaction>
    <physiologicalReaction direction="left-to-right" evidence="21">
        <dbReference type="Rhea" id="RHEA:63141"/>
    </physiologicalReaction>
</comment>
<evidence type="ECO:0000256" key="15">
    <source>
        <dbReference type="ARBA" id="ARBA00050766"/>
    </source>
</evidence>
<keyword evidence="42" id="KW-1185">Reference proteome</keyword>
<comment type="catalytic activity">
    <reaction evidence="1">
        <text>(9Z)-octadecenamide + H2O = (9Z)-octadecenoate + NH4(+)</text>
        <dbReference type="Rhea" id="RHEA:26506"/>
        <dbReference type="ChEBI" id="CHEBI:15377"/>
        <dbReference type="ChEBI" id="CHEBI:28938"/>
        <dbReference type="ChEBI" id="CHEBI:30823"/>
        <dbReference type="ChEBI" id="CHEBI:116314"/>
        <dbReference type="EC" id="3.5.1.99"/>
    </reaction>
    <physiologicalReaction direction="left-to-right" evidence="1">
        <dbReference type="Rhea" id="RHEA:26507"/>
    </physiologicalReaction>
</comment>
<evidence type="ECO:0000256" key="34">
    <source>
        <dbReference type="ARBA" id="ARBA00073178"/>
    </source>
</evidence>
<evidence type="ECO:0000256" key="37">
    <source>
        <dbReference type="ARBA" id="ARBA00077216"/>
    </source>
</evidence>
<evidence type="ECO:0000256" key="6">
    <source>
        <dbReference type="ARBA" id="ARBA00022963"/>
    </source>
</evidence>
<dbReference type="Pfam" id="PF01425">
    <property type="entry name" value="Amidase"/>
    <property type="match status" value="1"/>
</dbReference>
<dbReference type="FunFam" id="3.90.1300.10:FF:000001">
    <property type="entry name" value="Fatty-acid amide hydrolase 1"/>
    <property type="match status" value="1"/>
</dbReference>
<comment type="catalytic activity">
    <reaction evidence="29">
        <text>N-tricosanoyl-taurine + H2O = tricosanoate + taurine</text>
        <dbReference type="Rhea" id="RHEA:63164"/>
        <dbReference type="ChEBI" id="CHEBI:15377"/>
        <dbReference type="ChEBI" id="CHEBI:79007"/>
        <dbReference type="ChEBI" id="CHEBI:146197"/>
        <dbReference type="ChEBI" id="CHEBI:507393"/>
    </reaction>
    <physiologicalReaction direction="left-to-right" evidence="29">
        <dbReference type="Rhea" id="RHEA:63165"/>
    </physiologicalReaction>
</comment>
<keyword evidence="7" id="KW-0443">Lipid metabolism</keyword>
<evidence type="ECO:0000256" key="21">
    <source>
        <dbReference type="ARBA" id="ARBA00051492"/>
    </source>
</evidence>
<evidence type="ECO:0000256" key="30">
    <source>
        <dbReference type="ARBA" id="ARBA00052709"/>
    </source>
</evidence>
<evidence type="ECO:0000256" key="8">
    <source>
        <dbReference type="ARBA" id="ARBA00047450"/>
    </source>
</evidence>
<comment type="catalytic activity">
    <reaction evidence="19">
        <text>N-(9Z-hexadecenoyl) ethanolamine + H2O = (9Z)-hexadecenoate + ethanolamine</text>
        <dbReference type="Rhea" id="RHEA:35563"/>
        <dbReference type="ChEBI" id="CHEBI:15377"/>
        <dbReference type="ChEBI" id="CHEBI:32372"/>
        <dbReference type="ChEBI" id="CHEBI:57603"/>
        <dbReference type="ChEBI" id="CHEBI:71465"/>
    </reaction>
    <physiologicalReaction direction="left-to-right" evidence="19">
        <dbReference type="Rhea" id="RHEA:35564"/>
    </physiologicalReaction>
</comment>
<evidence type="ECO:0000256" key="35">
    <source>
        <dbReference type="ARBA" id="ARBA00077111"/>
    </source>
</evidence>
<comment type="catalytic activity">
    <reaction evidence="11">
        <text>N-(5Z,8Z,11Z,14Z-eicosatetraenoyl)-ethanolamine + H2O = ethanolamine + (5Z,8Z,11Z,14Z)-eicosatetraenoate</text>
        <dbReference type="Rhea" id="RHEA:26136"/>
        <dbReference type="ChEBI" id="CHEBI:2700"/>
        <dbReference type="ChEBI" id="CHEBI:15377"/>
        <dbReference type="ChEBI" id="CHEBI:32395"/>
        <dbReference type="ChEBI" id="CHEBI:57603"/>
        <dbReference type="EC" id="3.5.1.99"/>
    </reaction>
    <physiologicalReaction direction="left-to-right" evidence="11">
        <dbReference type="Rhea" id="RHEA:26137"/>
    </physiologicalReaction>
</comment>
<evidence type="ECO:0000256" key="1">
    <source>
        <dbReference type="ARBA" id="ARBA00000208"/>
    </source>
</evidence>
<comment type="catalytic activity">
    <reaction evidence="22">
        <text>N-docosanoyl-taurine + H2O = docosanoate + taurine</text>
        <dbReference type="Rhea" id="RHEA:63156"/>
        <dbReference type="ChEBI" id="CHEBI:15377"/>
        <dbReference type="ChEBI" id="CHEBI:23858"/>
        <dbReference type="ChEBI" id="CHEBI:146196"/>
        <dbReference type="ChEBI" id="CHEBI:507393"/>
    </reaction>
    <physiologicalReaction direction="left-to-right" evidence="22">
        <dbReference type="Rhea" id="RHEA:63157"/>
    </physiologicalReaction>
</comment>
<comment type="similarity">
    <text evidence="2">Belongs to the amidase family.</text>
</comment>
<dbReference type="PANTHER" id="PTHR45847:SF8">
    <property type="entry name" value="FATTY ACID AMIDE HYDROLASE-RELATED"/>
    <property type="match status" value="1"/>
</dbReference>
<comment type="catalytic activity">
    <reaction evidence="12">
        <text>N-(5Z,8Z,11Z,14Z-eicosatetraenoyl)-L-serine + H2O = (5Z,8Z,11Z,14Z)-eicosatetraenoate + L-serine</text>
        <dbReference type="Rhea" id="RHEA:64116"/>
        <dbReference type="ChEBI" id="CHEBI:15377"/>
        <dbReference type="ChEBI" id="CHEBI:32395"/>
        <dbReference type="ChEBI" id="CHEBI:33384"/>
        <dbReference type="ChEBI" id="CHEBI:149697"/>
    </reaction>
    <physiologicalReaction direction="left-to-right" evidence="12">
        <dbReference type="Rhea" id="RHEA:64117"/>
    </physiologicalReaction>
</comment>
<gene>
    <name evidence="41" type="ORF">PECUL_23A019916</name>
</gene>
<dbReference type="GO" id="GO:0004040">
    <property type="term" value="F:amidase activity"/>
    <property type="evidence" value="ECO:0007669"/>
    <property type="project" value="TreeGrafter"/>
</dbReference>
<comment type="catalytic activity">
    <reaction evidence="23">
        <text>N-(9Z-octadecenoyl)-taurine + H2O = taurine + (9Z)-octadecenoate</text>
        <dbReference type="Rhea" id="RHEA:63148"/>
        <dbReference type="ChEBI" id="CHEBI:15377"/>
        <dbReference type="ChEBI" id="CHEBI:30823"/>
        <dbReference type="ChEBI" id="CHEBI:146191"/>
        <dbReference type="ChEBI" id="CHEBI:507393"/>
    </reaction>
    <physiologicalReaction direction="left-to-right" evidence="23">
        <dbReference type="Rhea" id="RHEA:63149"/>
    </physiologicalReaction>
</comment>
<keyword evidence="4" id="KW-0597">Phosphoprotein</keyword>
<keyword evidence="5" id="KW-0378">Hydrolase</keyword>
<feature type="active site" description="Acyl-ester intermediate" evidence="38">
    <location>
        <position position="249"/>
    </location>
</feature>
<dbReference type="PROSITE" id="PS00571">
    <property type="entry name" value="AMIDASES"/>
    <property type="match status" value="1"/>
</dbReference>
<evidence type="ECO:0000256" key="2">
    <source>
        <dbReference type="ARBA" id="ARBA00009199"/>
    </source>
</evidence>
<evidence type="ECO:0000256" key="39">
    <source>
        <dbReference type="PIRSR" id="PIRSR001221-2"/>
    </source>
</evidence>
<keyword evidence="6" id="KW-0442">Lipid degradation</keyword>
<evidence type="ECO:0000256" key="20">
    <source>
        <dbReference type="ARBA" id="ARBA00051454"/>
    </source>
</evidence>
<evidence type="ECO:0000256" key="14">
    <source>
        <dbReference type="ARBA" id="ARBA00050481"/>
    </source>
</evidence>
<evidence type="ECO:0000256" key="4">
    <source>
        <dbReference type="ARBA" id="ARBA00022553"/>
    </source>
</evidence>
<comment type="catalytic activity">
    <reaction evidence="27">
        <text>(6Z)-octadecenamide + H2O = (6Z)-octadecenoate + NH4(+)</text>
        <dbReference type="Rhea" id="RHEA:63008"/>
        <dbReference type="ChEBI" id="CHEBI:15377"/>
        <dbReference type="ChEBI" id="CHEBI:28938"/>
        <dbReference type="ChEBI" id="CHEBI:32375"/>
        <dbReference type="ChEBI" id="CHEBI:146168"/>
    </reaction>
    <physiologicalReaction direction="left-to-right" evidence="27">
        <dbReference type="Rhea" id="RHEA:63009"/>
    </physiologicalReaction>
</comment>
<dbReference type="EC" id="3.5.1.99" evidence="3"/>
<comment type="catalytic activity">
    <reaction evidence="15">
        <text>tetradecamide + H2O = tetradecanoate + NH4(+)</text>
        <dbReference type="Rhea" id="RHEA:62992"/>
        <dbReference type="ChEBI" id="CHEBI:15377"/>
        <dbReference type="ChEBI" id="CHEBI:28938"/>
        <dbReference type="ChEBI" id="CHEBI:30807"/>
        <dbReference type="ChEBI" id="CHEBI:137125"/>
    </reaction>
    <physiologicalReaction direction="left-to-right" evidence="15">
        <dbReference type="Rhea" id="RHEA:62993"/>
    </physiologicalReaction>
</comment>
<evidence type="ECO:0000256" key="18">
    <source>
        <dbReference type="ARBA" id="ARBA00051311"/>
    </source>
</evidence>
<evidence type="ECO:0000256" key="11">
    <source>
        <dbReference type="ARBA" id="ARBA00048606"/>
    </source>
</evidence>
<dbReference type="InterPro" id="IPR036928">
    <property type="entry name" value="AS_sf"/>
</dbReference>
<evidence type="ECO:0000256" key="17">
    <source>
        <dbReference type="ARBA" id="ARBA00051200"/>
    </source>
</evidence>
<comment type="catalytic activity">
    <reaction evidence="9">
        <text>2-(5Z,8Z,11Z,14Z-eicosatetraenoyl)-glycerol + H2O = glycerol + (5Z,8Z,11Z,14Z)-eicosatetraenoate + H(+)</text>
        <dbReference type="Rhea" id="RHEA:26132"/>
        <dbReference type="ChEBI" id="CHEBI:15377"/>
        <dbReference type="ChEBI" id="CHEBI:15378"/>
        <dbReference type="ChEBI" id="CHEBI:17754"/>
        <dbReference type="ChEBI" id="CHEBI:32395"/>
        <dbReference type="ChEBI" id="CHEBI:52392"/>
    </reaction>
    <physiologicalReaction direction="left-to-right" evidence="9">
        <dbReference type="Rhea" id="RHEA:26133"/>
    </physiologicalReaction>
</comment>
<evidence type="ECO:0000256" key="28">
    <source>
        <dbReference type="ARBA" id="ARBA00052514"/>
    </source>
</evidence>
<evidence type="ECO:0000256" key="27">
    <source>
        <dbReference type="ARBA" id="ARBA00052512"/>
    </source>
</evidence>
<reference evidence="41" key="1">
    <citation type="submission" date="2022-03" db="EMBL/GenBank/DDBJ databases">
        <authorList>
            <person name="Alioto T."/>
            <person name="Alioto T."/>
            <person name="Gomez Garrido J."/>
        </authorList>
    </citation>
    <scope>NUCLEOTIDE SEQUENCE</scope>
</reference>
<feature type="binding site" evidence="39">
    <location>
        <begin position="246"/>
        <end position="249"/>
    </location>
    <ligand>
        <name>substrate</name>
    </ligand>
</feature>
<comment type="catalytic activity">
    <reaction evidence="33">
        <text>(15Z)-tetracosenamide + H2O = (15Z)-tetracosenoate + NH4(+)</text>
        <dbReference type="Rhea" id="RHEA:63028"/>
        <dbReference type="ChEBI" id="CHEBI:15377"/>
        <dbReference type="ChEBI" id="CHEBI:28938"/>
        <dbReference type="ChEBI" id="CHEBI:32392"/>
        <dbReference type="ChEBI" id="CHEBI:146166"/>
    </reaction>
    <physiologicalReaction direction="left-to-right" evidence="33">
        <dbReference type="Rhea" id="RHEA:63029"/>
    </physiologicalReaction>
</comment>
<dbReference type="InterPro" id="IPR020556">
    <property type="entry name" value="Amidase_CS"/>
</dbReference>
<comment type="catalytic activity">
    <reaction evidence="32">
        <text>(8Z,11Z,14Z)-eicosatrienamide + H2O = (8Z,11Z,14Z)-eicosatrienoate + NH4(+)</text>
        <dbReference type="Rhea" id="RHEA:62996"/>
        <dbReference type="ChEBI" id="CHEBI:15377"/>
        <dbReference type="ChEBI" id="CHEBI:28938"/>
        <dbReference type="ChEBI" id="CHEBI:71589"/>
        <dbReference type="ChEBI" id="CHEBI:146163"/>
    </reaction>
    <physiologicalReaction direction="left-to-right" evidence="32">
        <dbReference type="Rhea" id="RHEA:62997"/>
    </physiologicalReaction>
</comment>
<evidence type="ECO:0000256" key="3">
    <source>
        <dbReference type="ARBA" id="ARBA00012112"/>
    </source>
</evidence>
<accession>A0AAD1WK18</accession>
<proteinExistence type="inferred from homology"/>
<comment type="catalytic activity">
    <reaction evidence="30">
        <text>N-(5Z,8Z,11Z,14Z)-eicosatetraenoyl-glycine + H2O = (5Z,8Z,11Z,14Z)-eicosatetraenoate + glycine</text>
        <dbReference type="Rhea" id="RHEA:64108"/>
        <dbReference type="ChEBI" id="CHEBI:15377"/>
        <dbReference type="ChEBI" id="CHEBI:32395"/>
        <dbReference type="ChEBI" id="CHEBI:57305"/>
        <dbReference type="ChEBI" id="CHEBI:59002"/>
    </reaction>
    <physiologicalReaction direction="left-to-right" evidence="30">
        <dbReference type="Rhea" id="RHEA:64109"/>
    </physiologicalReaction>
</comment>
<dbReference type="Gene3D" id="3.90.1300.10">
    <property type="entry name" value="Amidase signature (AS) domain"/>
    <property type="match status" value="1"/>
</dbReference>
<evidence type="ECO:0000259" key="40">
    <source>
        <dbReference type="Pfam" id="PF01425"/>
    </source>
</evidence>
<comment type="catalytic activity">
    <reaction evidence="24">
        <text>(9Z,12Z,15Z)-octadecatrienamide + H2O = (9Z,12Z,15Z)-octadecatrienoate + NH4(+)</text>
        <dbReference type="Rhea" id="RHEA:62976"/>
        <dbReference type="ChEBI" id="CHEBI:15377"/>
        <dbReference type="ChEBI" id="CHEBI:28938"/>
        <dbReference type="ChEBI" id="CHEBI:32387"/>
        <dbReference type="ChEBI" id="CHEBI:142684"/>
    </reaction>
    <physiologicalReaction direction="left-to-right" evidence="24">
        <dbReference type="Rhea" id="RHEA:62977"/>
    </physiologicalReaction>
</comment>
<comment type="catalytic activity">
    <reaction evidence="17">
        <text>(5Z,8Z,11Z,14Z)-eicosatetraenamide + H2O = (5Z,8Z,11Z,14Z)-eicosatetraenoate + NH4(+)</text>
        <dbReference type="Rhea" id="RHEA:63016"/>
        <dbReference type="ChEBI" id="CHEBI:15377"/>
        <dbReference type="ChEBI" id="CHEBI:28938"/>
        <dbReference type="ChEBI" id="CHEBI:32395"/>
        <dbReference type="ChEBI" id="CHEBI:137830"/>
    </reaction>
    <physiologicalReaction direction="left-to-right" evidence="17">
        <dbReference type="Rhea" id="RHEA:63017"/>
    </physiologicalReaction>
</comment>
<evidence type="ECO:0000256" key="22">
    <source>
        <dbReference type="ARBA" id="ARBA00051914"/>
    </source>
</evidence>